<keyword evidence="2" id="KW-0808">Transferase</keyword>
<accession>A0A024TB82</accession>
<evidence type="ECO:0000313" key="7">
    <source>
        <dbReference type="EMBL" id="ETV91269.1"/>
    </source>
</evidence>
<evidence type="ECO:0000256" key="1">
    <source>
        <dbReference type="ARBA" id="ARBA00004922"/>
    </source>
</evidence>
<dbReference type="EMBL" id="KI914012">
    <property type="protein sequence ID" value="ETV91269.1"/>
    <property type="molecule type" value="Genomic_DNA"/>
</dbReference>
<comment type="pathway">
    <text evidence="1">Protein modification; protein glycosylation.</text>
</comment>
<keyword evidence="4" id="KW-0802">TPR repeat</keyword>
<protein>
    <recommendedName>
        <fullName evidence="6">O-GlcNAc transferase C-terminal domain-containing protein</fullName>
    </recommendedName>
</protein>
<dbReference type="Pfam" id="PF13844">
    <property type="entry name" value="Glyco_transf_41"/>
    <property type="match status" value="1"/>
</dbReference>
<evidence type="ECO:0000256" key="4">
    <source>
        <dbReference type="ARBA" id="ARBA00022803"/>
    </source>
</evidence>
<keyword evidence="3" id="KW-0677">Repeat</keyword>
<evidence type="ECO:0000256" key="3">
    <source>
        <dbReference type="ARBA" id="ARBA00022737"/>
    </source>
</evidence>
<dbReference type="PANTHER" id="PTHR44998">
    <property type="match status" value="1"/>
</dbReference>
<dbReference type="Gene3D" id="3.40.50.2000">
    <property type="entry name" value="Glycogen Phosphorylase B"/>
    <property type="match status" value="1"/>
</dbReference>
<dbReference type="Gene3D" id="3.40.50.11380">
    <property type="match status" value="1"/>
</dbReference>
<proteinExistence type="predicted"/>
<dbReference type="GO" id="GO:0006493">
    <property type="term" value="P:protein O-linked glycosylation"/>
    <property type="evidence" value="ECO:0007669"/>
    <property type="project" value="TreeGrafter"/>
</dbReference>
<evidence type="ECO:0000256" key="2">
    <source>
        <dbReference type="ARBA" id="ARBA00022679"/>
    </source>
</evidence>
<name>A0A024TB82_9STRA</name>
<dbReference type="InterPro" id="IPR029489">
    <property type="entry name" value="OGT/SEC/SPY_C"/>
</dbReference>
<feature type="chain" id="PRO_5001534597" description="O-GlcNAc transferase C-terminal domain-containing protein" evidence="5">
    <location>
        <begin position="20"/>
        <end position="987"/>
    </location>
</feature>
<dbReference type="Gene3D" id="3.50.30.30">
    <property type="match status" value="1"/>
</dbReference>
<keyword evidence="5" id="KW-0732">Signal</keyword>
<organism evidence="7">
    <name type="scientific">Aphanomyces invadans</name>
    <dbReference type="NCBI Taxonomy" id="157072"/>
    <lineage>
        <taxon>Eukaryota</taxon>
        <taxon>Sar</taxon>
        <taxon>Stramenopiles</taxon>
        <taxon>Oomycota</taxon>
        <taxon>Saprolegniomycetes</taxon>
        <taxon>Saprolegniales</taxon>
        <taxon>Verrucalvaceae</taxon>
        <taxon>Aphanomyces</taxon>
    </lineage>
</organism>
<dbReference type="GO" id="GO:0016757">
    <property type="term" value="F:glycosyltransferase activity"/>
    <property type="evidence" value="ECO:0007669"/>
    <property type="project" value="TreeGrafter"/>
</dbReference>
<dbReference type="eggNOG" id="ENOG502S40I">
    <property type="taxonomic scope" value="Eukaryota"/>
</dbReference>
<feature type="domain" description="O-GlcNAc transferase C-terminal" evidence="6">
    <location>
        <begin position="539"/>
        <end position="676"/>
    </location>
</feature>
<dbReference type="RefSeq" id="XP_008880106.1">
    <property type="nucleotide sequence ID" value="XM_008881884.1"/>
</dbReference>
<dbReference type="OrthoDB" id="9991317at2759"/>
<dbReference type="GeneID" id="20091164"/>
<reference evidence="7" key="1">
    <citation type="submission" date="2013-12" db="EMBL/GenBank/DDBJ databases">
        <title>The Genome Sequence of Aphanomyces invadans NJM9701.</title>
        <authorList>
            <consortium name="The Broad Institute Genomics Platform"/>
            <person name="Russ C."/>
            <person name="Tyler B."/>
            <person name="van West P."/>
            <person name="Dieguez-Uribeondo J."/>
            <person name="Young S.K."/>
            <person name="Zeng Q."/>
            <person name="Gargeya S."/>
            <person name="Fitzgerald M."/>
            <person name="Abouelleil A."/>
            <person name="Alvarado L."/>
            <person name="Chapman S.B."/>
            <person name="Gainer-Dewar J."/>
            <person name="Goldberg J."/>
            <person name="Griggs A."/>
            <person name="Gujja S."/>
            <person name="Hansen M."/>
            <person name="Howarth C."/>
            <person name="Imamovic A."/>
            <person name="Ireland A."/>
            <person name="Larimer J."/>
            <person name="McCowan C."/>
            <person name="Murphy C."/>
            <person name="Pearson M."/>
            <person name="Poon T.W."/>
            <person name="Priest M."/>
            <person name="Roberts A."/>
            <person name="Saif S."/>
            <person name="Shea T."/>
            <person name="Sykes S."/>
            <person name="Wortman J."/>
            <person name="Nusbaum C."/>
            <person name="Birren B."/>
        </authorList>
    </citation>
    <scope>NUCLEOTIDE SEQUENCE [LARGE SCALE GENOMIC DNA]</scope>
    <source>
        <strain evidence="7">NJM9701</strain>
    </source>
</reference>
<dbReference type="VEuPathDB" id="FungiDB:H310_14114"/>
<feature type="signal peptide" evidence="5">
    <location>
        <begin position="1"/>
        <end position="19"/>
    </location>
</feature>
<dbReference type="PANTHER" id="PTHR44998:SF1">
    <property type="entry name" value="UDP-N-ACETYLGLUCOSAMINE--PEPTIDE N-ACETYLGLUCOSAMINYLTRANSFERASE 110 KDA SUBUNIT"/>
    <property type="match status" value="1"/>
</dbReference>
<evidence type="ECO:0000256" key="5">
    <source>
        <dbReference type="SAM" id="SignalP"/>
    </source>
</evidence>
<dbReference type="STRING" id="157072.A0A024TB82"/>
<sequence length="987" mass="108907">MQWRHVLLVLVLRIVPVECRRARQPPLHDGGNDGCTLDFGVGRLTMPCRAADFGEFVSTRAEDIRVVTAAPIHACPGLTIDAAPEMAGDDRALFVVHRGACSFADKVRQVKQWGGRYIVIVNSDNSFLRMQSPDWVDASVVAVSVRHDDGTRLIEYAQNIAAAPLSPFAITHPMSGYALCLDRIASLLQINAPRTAADTFAHCAPHTTFPPTSDDLVLPNEEIAGFYSRVAALFQASGFQFTDFVRLPMLEASYFALHCAVTPTPVVHNRLASAYLETGNFFLAAEHFVQAVRGTNDGGGAASCDAALAYFLDGNYASSLEWYSTCQTTQGAAAHHFPPLYNTPASSLRQLFATPLAAADKACLAATWPAPLDSTCCIATLDDQQRVTWTFQSPFVQFLFETYTLVGVFLDELGAFNSSLVHFTLGHHLCGPASGLHIRAATAIPIVFDSDDDMHVFLAEFASRVGRLNRTGVDADVAGNIRAEHAAYLKWTITPPTMFVGYQGVDVAHLQVAVASMYQRLYPSLARPLEMPPPPPLDTRQTKIKVGFVSSWFRVHSVGKLIQRVIETIDRNQFHVVVLAATHFFPHDTVATSTTTDAITRAIQEAADAFVVLPASQDMAMHMILQEALDVLVYPEIGMDAWMYFLAHRRLAPIQCMFWGHPITTGLPSIDYFIASEFFFADFFESNDGRRMDEMHGGATYTEQLVLFSDLSTYFSKPRALPPVDDAVAASMRATLHLPASGRIYLCPQTLMKLHVAFDQAILGLLKLDTDGHVVLLYSPKQLLWKDKVHRRLGRTLGNRLVRRVLFVATLPHDKFMQLLAIADVMIDPFPFGGGVTTLDAFAAGLYVALHMVSMLTIARWLTSFCVWRRPVVTLPSRQSVLQLTAGFYRYLSLSTHLIASNLDEFVAHAVAIATNSTLKLALQQTIHDRLHDRFDIPDDGPHEWNTFLANVVMSSTNGSPRFSAMVTRKDGTDLDRASSKIHRHVG</sequence>
<evidence type="ECO:0000259" key="6">
    <source>
        <dbReference type="Pfam" id="PF13844"/>
    </source>
</evidence>
<gene>
    <name evidence="7" type="ORF">H310_14114</name>
</gene>
<dbReference type="AlphaFoldDB" id="A0A024TB82"/>